<dbReference type="Pfam" id="PF01602">
    <property type="entry name" value="Adaptin_N"/>
    <property type="match status" value="1"/>
</dbReference>
<dbReference type="InterPro" id="IPR011989">
    <property type="entry name" value="ARM-like"/>
</dbReference>
<evidence type="ECO:0000256" key="2">
    <source>
        <dbReference type="ARBA" id="ARBA00004555"/>
    </source>
</evidence>
<dbReference type="Proteomes" id="UP000195602">
    <property type="component" value="Unassembled WGS sequence"/>
</dbReference>
<dbReference type="GO" id="GO:0005829">
    <property type="term" value="C:cytosol"/>
    <property type="evidence" value="ECO:0007669"/>
    <property type="project" value="GOC"/>
</dbReference>
<comment type="caution">
    <text evidence="12">The sequence shown here is derived from an EMBL/GenBank/DDBJ whole genome shotgun (WGS) entry which is preliminary data.</text>
</comment>
<feature type="region of interest" description="Disordered" evidence="10">
    <location>
        <begin position="685"/>
        <end position="704"/>
    </location>
</feature>
<name>A0AA91T259_CLALS</name>
<reference evidence="12 13" key="1">
    <citation type="submission" date="2017-04" db="EMBL/GenBank/DDBJ databases">
        <title>Draft genome of the yeast Clavispora lusitaniae type strain CBS 6936.</title>
        <authorList>
            <person name="Durrens P."/>
            <person name="Klopp C."/>
            <person name="Biteau N."/>
            <person name="Fitton-Ouhabi V."/>
            <person name="Dementhon K."/>
            <person name="Accoceberry I."/>
            <person name="Sherman D.J."/>
            <person name="Noel T."/>
        </authorList>
    </citation>
    <scope>NUCLEOTIDE SEQUENCE [LARGE SCALE GENOMIC DNA]</scope>
    <source>
        <strain evidence="12 13">CBS 6936</strain>
    </source>
</reference>
<keyword evidence="7 9" id="KW-0472">Membrane</keyword>
<dbReference type="InterPro" id="IPR016024">
    <property type="entry name" value="ARM-type_fold"/>
</dbReference>
<dbReference type="KEGG" id="clus:A9F13_07g01166"/>
<evidence type="ECO:0000313" key="12">
    <source>
        <dbReference type="EMBL" id="OVF08660.1"/>
    </source>
</evidence>
<evidence type="ECO:0000256" key="9">
    <source>
        <dbReference type="PIRNR" id="PIRNR037094"/>
    </source>
</evidence>
<proteinExistence type="inferred from homology"/>
<dbReference type="PROSITE" id="PS50180">
    <property type="entry name" value="GAE"/>
    <property type="match status" value="1"/>
</dbReference>
<dbReference type="InterPro" id="IPR050840">
    <property type="entry name" value="Adaptor_Complx_Large_Subunit"/>
</dbReference>
<dbReference type="AlphaFoldDB" id="A0AA91T259"/>
<dbReference type="SUPFAM" id="SSF48371">
    <property type="entry name" value="ARM repeat"/>
    <property type="match status" value="1"/>
</dbReference>
<dbReference type="PANTHER" id="PTHR22780">
    <property type="entry name" value="ADAPTIN, ALPHA/GAMMA/EPSILON"/>
    <property type="match status" value="1"/>
</dbReference>
<dbReference type="SUPFAM" id="SSF49348">
    <property type="entry name" value="Clathrin adaptor appendage domain"/>
    <property type="match status" value="1"/>
</dbReference>
<keyword evidence="8 9" id="KW-0968">Cytoplasmic vesicle</keyword>
<dbReference type="SMART" id="SM00809">
    <property type="entry name" value="Alpha_adaptinC2"/>
    <property type="match status" value="1"/>
</dbReference>
<evidence type="ECO:0000256" key="10">
    <source>
        <dbReference type="SAM" id="MobiDB-lite"/>
    </source>
</evidence>
<dbReference type="Pfam" id="PF02883">
    <property type="entry name" value="Alpha_adaptinC2"/>
    <property type="match status" value="1"/>
</dbReference>
<evidence type="ECO:0000256" key="8">
    <source>
        <dbReference type="ARBA" id="ARBA00023329"/>
    </source>
</evidence>
<feature type="domain" description="GAE" evidence="11">
    <location>
        <begin position="709"/>
        <end position="822"/>
    </location>
</feature>
<dbReference type="GO" id="GO:0006886">
    <property type="term" value="P:intracellular protein transport"/>
    <property type="evidence" value="ECO:0007669"/>
    <property type="project" value="UniProtKB-UniRule"/>
</dbReference>
<dbReference type="GO" id="GO:0016482">
    <property type="term" value="P:cytosolic transport"/>
    <property type="evidence" value="ECO:0007669"/>
    <property type="project" value="UniProtKB-ARBA"/>
</dbReference>
<evidence type="ECO:0000313" key="13">
    <source>
        <dbReference type="Proteomes" id="UP000195602"/>
    </source>
</evidence>
<comment type="subcellular location">
    <subcellularLocation>
        <location evidence="1">Cytoplasmic vesicle membrane</location>
    </subcellularLocation>
    <subcellularLocation>
        <location evidence="2">Golgi apparatus</location>
    </subcellularLocation>
</comment>
<gene>
    <name evidence="12" type="ORF">A9F13_07g01166</name>
</gene>
<feature type="compositionally biased region" description="Polar residues" evidence="10">
    <location>
        <begin position="635"/>
        <end position="653"/>
    </location>
</feature>
<organism evidence="12 13">
    <name type="scientific">Clavispora lusitaniae</name>
    <name type="common">Candida lusitaniae</name>
    <dbReference type="NCBI Taxonomy" id="36911"/>
    <lineage>
        <taxon>Eukaryota</taxon>
        <taxon>Fungi</taxon>
        <taxon>Dikarya</taxon>
        <taxon>Ascomycota</taxon>
        <taxon>Saccharomycotina</taxon>
        <taxon>Pichiomycetes</taxon>
        <taxon>Metschnikowiaceae</taxon>
        <taxon>Clavispora</taxon>
    </lineage>
</organism>
<evidence type="ECO:0000256" key="1">
    <source>
        <dbReference type="ARBA" id="ARBA00004156"/>
    </source>
</evidence>
<dbReference type="InterPro" id="IPR008153">
    <property type="entry name" value="GAE_dom"/>
</dbReference>
<feature type="compositionally biased region" description="Low complexity" evidence="10">
    <location>
        <begin position="620"/>
        <end position="634"/>
    </location>
</feature>
<evidence type="ECO:0000256" key="7">
    <source>
        <dbReference type="ARBA" id="ARBA00023136"/>
    </source>
</evidence>
<comment type="similarity">
    <text evidence="3 9">Belongs to the adaptor complexes large subunit family.</text>
</comment>
<dbReference type="Gene3D" id="1.25.10.10">
    <property type="entry name" value="Leucine-rich Repeat Variant"/>
    <property type="match status" value="1"/>
</dbReference>
<dbReference type="PIRSF" id="PIRSF037094">
    <property type="entry name" value="AP1_complex_gamma"/>
    <property type="match status" value="1"/>
</dbReference>
<dbReference type="GO" id="GO:0016192">
    <property type="term" value="P:vesicle-mediated transport"/>
    <property type="evidence" value="ECO:0007669"/>
    <property type="project" value="InterPro"/>
</dbReference>
<feature type="region of interest" description="Disordered" evidence="10">
    <location>
        <begin position="594"/>
        <end position="654"/>
    </location>
</feature>
<keyword evidence="4 9" id="KW-0813">Transport</keyword>
<dbReference type="EMBL" id="LYUB02000007">
    <property type="protein sequence ID" value="OVF08660.1"/>
    <property type="molecule type" value="Genomic_DNA"/>
</dbReference>
<dbReference type="InterPro" id="IPR017107">
    <property type="entry name" value="AP1_complex_gsu"/>
</dbReference>
<evidence type="ECO:0000256" key="6">
    <source>
        <dbReference type="ARBA" id="ARBA00023034"/>
    </source>
</evidence>
<evidence type="ECO:0000259" key="11">
    <source>
        <dbReference type="PROSITE" id="PS50180"/>
    </source>
</evidence>
<dbReference type="InterPro" id="IPR013041">
    <property type="entry name" value="Clathrin_app_Ig-like_sf"/>
</dbReference>
<dbReference type="GO" id="GO:0030121">
    <property type="term" value="C:AP-1 adaptor complex"/>
    <property type="evidence" value="ECO:0007669"/>
    <property type="project" value="InterPro"/>
</dbReference>
<protein>
    <recommendedName>
        <fullName evidence="9">AP-1 complex subunit gamma</fullName>
    </recommendedName>
</protein>
<evidence type="ECO:0000256" key="4">
    <source>
        <dbReference type="ARBA" id="ARBA00022448"/>
    </source>
</evidence>
<dbReference type="InterPro" id="IPR002553">
    <property type="entry name" value="Clathrin/coatomer_adapt-like_N"/>
</dbReference>
<keyword evidence="5 9" id="KW-0653">Protein transport</keyword>
<evidence type="ECO:0000256" key="3">
    <source>
        <dbReference type="ARBA" id="ARBA00006613"/>
    </source>
</evidence>
<sequence length="825" mass="89602">MGSLKSFVKAVRKAKTIADERTVVRKEAAAIRTSFRDPNLDQATRRVNVSKLLYLYILGEKTHFGQVECLKLLASARFADKRLGYLATMLLLDENQEVLTLLTNSLDNDMQHPNTFIVGLALSCLGSVASPELARDLYANVDRILGSSSPYLKKKACLVAAKLVDKEPDLGEVFAARVSALISDKTPSVLLGTCRLVQAIHSQCPDLREAMVKTVPRWIAHLRRVLASGYMPEYDVGGVTDPFLQVALLQTLRALVSDENCPAQLVEETNDVLAAVASGLDGGKNAAHAVLYECVKTIFSIRSDPALKVLGVNLLGKFLQAKDNNTRYVALESLLTVMDFEPQAVQRHRATIVSCLHDGDVSMRRRALELVFAILNEQNIRVLMREVLAFLEHCPDPDLRPYVASQLAIAVFRYAPNDKWQFDTLVRMLRVGGSSVAPDIVASILALVMRCTDAELRRHVVSRLLSATLTDPSQYALALVVVWSLGEYADAAVGTSVEVSGKEQAVTEETIVDVLDRFANSSSFSATETVQLVMYILTAAIKLSVKFNGAKTLESLRLLISSRTTDQNLEIQTRAVEYQQIFGVDEKLRRGLLARMPPPPEKEREALSLQNEPKPKVKPAAAASADDLLDLLDSNDTPSQNNKPNSTGQTTDLLSDIFGSTDKKVTPAKNDVVDDLLGLSLDSPSSRSNVGAGGSAAAAFSGSSGQAASGASEIEAFANGHLRITFAPASFSPGEAVLESRITSMAPQSRIEHVQLLIAVPKTQKLAMSTVAGTDSLTNGSEIRQVLRISGKSGTRIKLRVKVKYTVDGSANETQFDFAQIEHSL</sequence>
<dbReference type="InterPro" id="IPR008152">
    <property type="entry name" value="Clathrin_a/b/g-adaptin_app_Ig"/>
</dbReference>
<accession>A0AA91T259</accession>
<keyword evidence="6 9" id="KW-0333">Golgi apparatus</keyword>
<evidence type="ECO:0000256" key="5">
    <source>
        <dbReference type="ARBA" id="ARBA00022927"/>
    </source>
</evidence>
<dbReference type="Gene3D" id="2.60.40.1230">
    <property type="match status" value="1"/>
</dbReference>